<feature type="non-terminal residue" evidence="4">
    <location>
        <position position="117"/>
    </location>
</feature>
<dbReference type="GO" id="GO:0016740">
    <property type="term" value="F:transferase activity"/>
    <property type="evidence" value="ECO:0007669"/>
    <property type="project" value="UniProtKB-KW"/>
</dbReference>
<evidence type="ECO:0000256" key="1">
    <source>
        <dbReference type="ARBA" id="ARBA00005511"/>
    </source>
</evidence>
<dbReference type="EMBL" id="JAAAHW010003683">
    <property type="protein sequence ID" value="KAF9981569.1"/>
    <property type="molecule type" value="Genomic_DNA"/>
</dbReference>
<protein>
    <recommendedName>
        <fullName evidence="3">FAM86 N-terminal domain-containing protein</fullName>
    </recommendedName>
</protein>
<proteinExistence type="inferred from homology"/>
<evidence type="ECO:0000313" key="5">
    <source>
        <dbReference type="Proteomes" id="UP000749646"/>
    </source>
</evidence>
<comment type="similarity">
    <text evidence="1">Belongs to the class I-like SAM-binding methyltransferase superfamily. EEF2KMT family.</text>
</comment>
<organism evidence="4 5">
    <name type="scientific">Modicella reniformis</name>
    <dbReference type="NCBI Taxonomy" id="1440133"/>
    <lineage>
        <taxon>Eukaryota</taxon>
        <taxon>Fungi</taxon>
        <taxon>Fungi incertae sedis</taxon>
        <taxon>Mucoromycota</taxon>
        <taxon>Mortierellomycotina</taxon>
        <taxon>Mortierellomycetes</taxon>
        <taxon>Mortierellales</taxon>
        <taxon>Mortierellaceae</taxon>
        <taxon>Modicella</taxon>
    </lineage>
</organism>
<dbReference type="Proteomes" id="UP000749646">
    <property type="component" value="Unassembled WGS sequence"/>
</dbReference>
<name>A0A9P6M943_9FUNG</name>
<evidence type="ECO:0000259" key="3">
    <source>
        <dbReference type="Pfam" id="PF14904"/>
    </source>
</evidence>
<feature type="domain" description="FAM86 N-terminal" evidence="3">
    <location>
        <begin position="11"/>
        <end position="91"/>
    </location>
</feature>
<evidence type="ECO:0000313" key="4">
    <source>
        <dbReference type="EMBL" id="KAF9981569.1"/>
    </source>
</evidence>
<dbReference type="OrthoDB" id="194386at2759"/>
<keyword evidence="5" id="KW-1185">Reference proteome</keyword>
<dbReference type="Pfam" id="PF14904">
    <property type="entry name" value="FAM86"/>
    <property type="match status" value="1"/>
</dbReference>
<keyword evidence="2" id="KW-0808">Transferase</keyword>
<dbReference type="InterPro" id="IPR029426">
    <property type="entry name" value="FAM86_N"/>
</dbReference>
<gene>
    <name evidence="4" type="ORF">BGZ65_003804</name>
</gene>
<reference evidence="4" key="1">
    <citation type="journal article" date="2020" name="Fungal Divers.">
        <title>Resolving the Mortierellaceae phylogeny through synthesis of multi-gene phylogenetics and phylogenomics.</title>
        <authorList>
            <person name="Vandepol N."/>
            <person name="Liber J."/>
            <person name="Desiro A."/>
            <person name="Na H."/>
            <person name="Kennedy M."/>
            <person name="Barry K."/>
            <person name="Grigoriev I.V."/>
            <person name="Miller A.N."/>
            <person name="O'Donnell K."/>
            <person name="Stajich J.E."/>
            <person name="Bonito G."/>
        </authorList>
    </citation>
    <scope>NUCLEOTIDE SEQUENCE</scope>
    <source>
        <strain evidence="4">MES-2147</strain>
    </source>
</reference>
<sequence>MDENSQALVLLIKRQLLQMRQLRQFQWSLLGVDIGSDSETSPSVTSPEIQQAILDQIFYNPKFMKHPPSLTYQYSFLRKLIAMIESEGAHDISGDLLELFIELMTTAPRRQAIHPYP</sequence>
<dbReference type="AlphaFoldDB" id="A0A9P6M943"/>
<accession>A0A9P6M943</accession>
<evidence type="ECO:0000256" key="2">
    <source>
        <dbReference type="ARBA" id="ARBA00022679"/>
    </source>
</evidence>
<comment type="caution">
    <text evidence="4">The sequence shown here is derived from an EMBL/GenBank/DDBJ whole genome shotgun (WGS) entry which is preliminary data.</text>
</comment>